<dbReference type="Gene3D" id="3.40.50.720">
    <property type="entry name" value="NAD(P)-binding Rossmann-like Domain"/>
    <property type="match status" value="1"/>
</dbReference>
<dbReference type="InterPro" id="IPR020843">
    <property type="entry name" value="ER"/>
</dbReference>
<gene>
    <name evidence="2" type="ORF">LO55_1475</name>
</gene>
<dbReference type="InterPro" id="IPR011032">
    <property type="entry name" value="GroES-like_sf"/>
</dbReference>
<dbReference type="GO" id="GO:0016491">
    <property type="term" value="F:oxidoreductase activity"/>
    <property type="evidence" value="ECO:0007669"/>
    <property type="project" value="InterPro"/>
</dbReference>
<feature type="domain" description="Enoyl reductase (ER)" evidence="1">
    <location>
        <begin position="10"/>
        <end position="335"/>
    </location>
</feature>
<dbReference type="RefSeq" id="WP_071360991.1">
    <property type="nucleotide sequence ID" value="NZ_JRYB01000001.1"/>
</dbReference>
<dbReference type="PANTHER" id="PTHR45033">
    <property type="match status" value="1"/>
</dbReference>
<accession>A0A1S2N4A1</accession>
<dbReference type="PANTHER" id="PTHR45033:SF2">
    <property type="entry name" value="ZINC-TYPE ALCOHOL DEHYDROGENASE-LIKE PROTEIN C1773.06C"/>
    <property type="match status" value="1"/>
</dbReference>
<organism evidence="2 3">
    <name type="scientific">Massilia timonae</name>
    <dbReference type="NCBI Taxonomy" id="47229"/>
    <lineage>
        <taxon>Bacteria</taxon>
        <taxon>Pseudomonadati</taxon>
        <taxon>Pseudomonadota</taxon>
        <taxon>Betaproteobacteria</taxon>
        <taxon>Burkholderiales</taxon>
        <taxon>Oxalobacteraceae</taxon>
        <taxon>Telluria group</taxon>
        <taxon>Massilia</taxon>
    </lineage>
</organism>
<dbReference type="AlphaFoldDB" id="A0A1S2N4A1"/>
<sequence length="341" mass="35765">MRAYQILHGANIDGLQCIDYPERDLGLGEVRIRVHAVSLNYRDLMVAGGNYLVSVEDPIIPCSDGAGEVLAVGPGVTRVQVGDRVAGSFFPHWLEGGPTPDKVRHGLGGDIDGMLAEEVILHEDALAIIPAGLSFIEASTMPCAAVTAWNAIFVSSNHVKPGDTVLLLGTGGVSILGLQLARAAGLRTIVTSSSDDKLARARELGAHHTINYQAIPEWHDEVLHLTHGVGAQVVLEVGGKGTVNKSVSSAAMGGTVAVIGGVSGFGGEVNPASLLASAKRLVGIYVGSRAMLEDVMRFVDVSGVKPVIDRVFPFGQAREAYRHMASGAHFGKVVIDVTDRS</sequence>
<protein>
    <submittedName>
        <fullName evidence="2">Zinc-binding dehydrogenase family protein</fullName>
    </submittedName>
</protein>
<name>A0A1S2N4A1_9BURK</name>
<dbReference type="EMBL" id="JRYB01000001">
    <property type="protein sequence ID" value="OIJ39901.1"/>
    <property type="molecule type" value="Genomic_DNA"/>
</dbReference>
<dbReference type="Gene3D" id="3.90.180.10">
    <property type="entry name" value="Medium-chain alcohol dehydrogenases, catalytic domain"/>
    <property type="match status" value="1"/>
</dbReference>
<comment type="caution">
    <text evidence="2">The sequence shown here is derived from an EMBL/GenBank/DDBJ whole genome shotgun (WGS) entry which is preliminary data.</text>
</comment>
<dbReference type="SUPFAM" id="SSF50129">
    <property type="entry name" value="GroES-like"/>
    <property type="match status" value="1"/>
</dbReference>
<evidence type="ECO:0000313" key="2">
    <source>
        <dbReference type="EMBL" id="OIJ39901.1"/>
    </source>
</evidence>
<dbReference type="InterPro" id="IPR013149">
    <property type="entry name" value="ADH-like_C"/>
</dbReference>
<dbReference type="SUPFAM" id="SSF51735">
    <property type="entry name" value="NAD(P)-binding Rossmann-fold domains"/>
    <property type="match status" value="1"/>
</dbReference>
<dbReference type="InterPro" id="IPR036291">
    <property type="entry name" value="NAD(P)-bd_dom_sf"/>
</dbReference>
<dbReference type="SMART" id="SM00829">
    <property type="entry name" value="PKS_ER"/>
    <property type="match status" value="1"/>
</dbReference>
<reference evidence="2 3" key="1">
    <citation type="submission" date="2014-10" db="EMBL/GenBank/DDBJ databases">
        <authorList>
            <person name="Seo M.-J."/>
            <person name="Seok Y.J."/>
            <person name="Cha I.-T."/>
        </authorList>
    </citation>
    <scope>NUCLEOTIDE SEQUENCE [LARGE SCALE GENOMIC DNA]</scope>
    <source>
        <strain evidence="2 3">NEU</strain>
    </source>
</reference>
<dbReference type="Proteomes" id="UP000180246">
    <property type="component" value="Unassembled WGS sequence"/>
</dbReference>
<dbReference type="Pfam" id="PF08240">
    <property type="entry name" value="ADH_N"/>
    <property type="match status" value="1"/>
</dbReference>
<proteinExistence type="predicted"/>
<evidence type="ECO:0000259" key="1">
    <source>
        <dbReference type="SMART" id="SM00829"/>
    </source>
</evidence>
<dbReference type="InterPro" id="IPR013154">
    <property type="entry name" value="ADH-like_N"/>
</dbReference>
<dbReference type="Pfam" id="PF00107">
    <property type="entry name" value="ADH_zinc_N"/>
    <property type="match status" value="1"/>
</dbReference>
<dbReference type="InterPro" id="IPR052711">
    <property type="entry name" value="Zinc_ADH-like"/>
</dbReference>
<evidence type="ECO:0000313" key="3">
    <source>
        <dbReference type="Proteomes" id="UP000180246"/>
    </source>
</evidence>
<dbReference type="CDD" id="cd08276">
    <property type="entry name" value="MDR7"/>
    <property type="match status" value="1"/>
</dbReference>